<evidence type="ECO:0000259" key="6">
    <source>
        <dbReference type="PROSITE" id="PS01124"/>
    </source>
</evidence>
<dbReference type="PROSITE" id="PS00041">
    <property type="entry name" value="HTH_ARAC_FAMILY_1"/>
    <property type="match status" value="1"/>
</dbReference>
<dbReference type="Pfam" id="PF02311">
    <property type="entry name" value="AraC_binding"/>
    <property type="match status" value="1"/>
</dbReference>
<reference evidence="7 8" key="1">
    <citation type="submission" date="2020-07" db="EMBL/GenBank/DDBJ databases">
        <authorList>
            <person name="Feng X."/>
        </authorList>
    </citation>
    <scope>NUCLEOTIDE SEQUENCE [LARGE SCALE GENOMIC DNA]</scope>
    <source>
        <strain evidence="7 8">JCM14086</strain>
    </source>
</reference>
<proteinExistence type="predicted"/>
<dbReference type="InterPro" id="IPR037923">
    <property type="entry name" value="HTH-like"/>
</dbReference>
<organism evidence="7 8">
    <name type="scientific">Puniceicoccus vermicola</name>
    <dbReference type="NCBI Taxonomy" id="388746"/>
    <lineage>
        <taxon>Bacteria</taxon>
        <taxon>Pseudomonadati</taxon>
        <taxon>Verrucomicrobiota</taxon>
        <taxon>Opitutia</taxon>
        <taxon>Puniceicoccales</taxon>
        <taxon>Puniceicoccaceae</taxon>
        <taxon>Puniceicoccus</taxon>
    </lineage>
</organism>
<dbReference type="InterPro" id="IPR018060">
    <property type="entry name" value="HTH_AraC"/>
</dbReference>
<dbReference type="InterPro" id="IPR050204">
    <property type="entry name" value="AraC_XylS_family_regulators"/>
</dbReference>
<dbReference type="RefSeq" id="WP_185692429.1">
    <property type="nucleotide sequence ID" value="NZ_JACHVA010000073.1"/>
</dbReference>
<evidence type="ECO:0000313" key="8">
    <source>
        <dbReference type="Proteomes" id="UP000525652"/>
    </source>
</evidence>
<comment type="caution">
    <text evidence="7">The sequence shown here is derived from an EMBL/GenBank/DDBJ whole genome shotgun (WGS) entry which is preliminary data.</text>
</comment>
<dbReference type="Gene3D" id="2.60.120.280">
    <property type="entry name" value="Regulatory protein AraC"/>
    <property type="match status" value="1"/>
</dbReference>
<evidence type="ECO:0000313" key="7">
    <source>
        <dbReference type="EMBL" id="MBC2601720.1"/>
    </source>
</evidence>
<dbReference type="Pfam" id="PF12833">
    <property type="entry name" value="HTH_18"/>
    <property type="match status" value="1"/>
</dbReference>
<dbReference type="EMBL" id="JACHVA010000073">
    <property type="protein sequence ID" value="MBC2601720.1"/>
    <property type="molecule type" value="Genomic_DNA"/>
</dbReference>
<dbReference type="SUPFAM" id="SSF46689">
    <property type="entry name" value="Homeodomain-like"/>
    <property type="match status" value="2"/>
</dbReference>
<dbReference type="PROSITE" id="PS01124">
    <property type="entry name" value="HTH_ARAC_FAMILY_2"/>
    <property type="match status" value="1"/>
</dbReference>
<dbReference type="InterPro" id="IPR003313">
    <property type="entry name" value="AraC-bd"/>
</dbReference>
<keyword evidence="1" id="KW-0963">Cytoplasm</keyword>
<name>A0A7X1AXA5_9BACT</name>
<evidence type="ECO:0000256" key="1">
    <source>
        <dbReference type="ARBA" id="ARBA00022490"/>
    </source>
</evidence>
<accession>A0A7X1AXA5</accession>
<dbReference type="Proteomes" id="UP000525652">
    <property type="component" value="Unassembled WGS sequence"/>
</dbReference>
<dbReference type="Gene3D" id="1.10.10.60">
    <property type="entry name" value="Homeodomain-like"/>
    <property type="match status" value="2"/>
</dbReference>
<evidence type="ECO:0000256" key="4">
    <source>
        <dbReference type="ARBA" id="ARBA00023159"/>
    </source>
</evidence>
<keyword evidence="8" id="KW-1185">Reference proteome</keyword>
<dbReference type="AlphaFoldDB" id="A0A7X1AXA5"/>
<evidence type="ECO:0000256" key="5">
    <source>
        <dbReference type="ARBA" id="ARBA00023163"/>
    </source>
</evidence>
<keyword evidence="4" id="KW-0010">Activator</keyword>
<keyword evidence="5" id="KW-0804">Transcription</keyword>
<feature type="domain" description="HTH araC/xylS-type" evidence="6">
    <location>
        <begin position="170"/>
        <end position="271"/>
    </location>
</feature>
<evidence type="ECO:0000256" key="3">
    <source>
        <dbReference type="ARBA" id="ARBA00023125"/>
    </source>
</evidence>
<dbReference type="InterPro" id="IPR009057">
    <property type="entry name" value="Homeodomain-like_sf"/>
</dbReference>
<protein>
    <submittedName>
        <fullName evidence="7">Helix-turn-helix domain-containing protein</fullName>
    </submittedName>
</protein>
<gene>
    <name evidence="7" type="ORF">H5P30_08010</name>
</gene>
<evidence type="ECO:0000256" key="2">
    <source>
        <dbReference type="ARBA" id="ARBA00023015"/>
    </source>
</evidence>
<dbReference type="SMART" id="SM00342">
    <property type="entry name" value="HTH_ARAC"/>
    <property type="match status" value="1"/>
</dbReference>
<sequence length="280" mass="32773">MFRSDSHPHDPTMLFADEFHRRSGYRTFRPQGSGDWLLITTISGAGEFWIGEHRHELPPGRVVLFAAGAVQDYRTDMRGDHWNLIWAHFLPRPEWIPWLSRWPTVGLKTHALDFHSKEIEKRFLAAMRRTARLLRKPLERTLDFARNAFEEALLWAEEARLDGGWAQVDARVLAAMEDMAAHTEETFSIEVLAERAGISTSRLVHLFKAETGIFPRCYWERQQMERARQILSRTDATVAETAFSCGYEDPYYFSRRFKKLMGTSPVEWKRLRRGFDISRE</sequence>
<dbReference type="SUPFAM" id="SSF51215">
    <property type="entry name" value="Regulatory protein AraC"/>
    <property type="match status" value="1"/>
</dbReference>
<dbReference type="GO" id="GO:0003700">
    <property type="term" value="F:DNA-binding transcription factor activity"/>
    <property type="evidence" value="ECO:0007669"/>
    <property type="project" value="InterPro"/>
</dbReference>
<dbReference type="PANTHER" id="PTHR46796:SF13">
    <property type="entry name" value="HTH-TYPE TRANSCRIPTIONAL ACTIVATOR RHAS"/>
    <property type="match status" value="1"/>
</dbReference>
<keyword evidence="3" id="KW-0238">DNA-binding</keyword>
<dbReference type="GO" id="GO:0043565">
    <property type="term" value="F:sequence-specific DNA binding"/>
    <property type="evidence" value="ECO:0007669"/>
    <property type="project" value="InterPro"/>
</dbReference>
<dbReference type="PANTHER" id="PTHR46796">
    <property type="entry name" value="HTH-TYPE TRANSCRIPTIONAL ACTIVATOR RHAS-RELATED"/>
    <property type="match status" value="1"/>
</dbReference>
<keyword evidence="2" id="KW-0805">Transcription regulation</keyword>
<dbReference type="InterPro" id="IPR018062">
    <property type="entry name" value="HTH_AraC-typ_CS"/>
</dbReference>